<protein>
    <submittedName>
        <fullName evidence="2">Uncharacterized protein</fullName>
    </submittedName>
</protein>
<dbReference type="Proteomes" id="UP001066276">
    <property type="component" value="Chromosome 2_2"/>
</dbReference>
<keyword evidence="3" id="KW-1185">Reference proteome</keyword>
<reference evidence="2" key="1">
    <citation type="journal article" date="2022" name="bioRxiv">
        <title>Sequencing and chromosome-scale assembly of the giantPleurodeles waltlgenome.</title>
        <authorList>
            <person name="Brown T."/>
            <person name="Elewa A."/>
            <person name="Iarovenko S."/>
            <person name="Subramanian E."/>
            <person name="Araus A.J."/>
            <person name="Petzold A."/>
            <person name="Susuki M."/>
            <person name="Suzuki K.-i.T."/>
            <person name="Hayashi T."/>
            <person name="Toyoda A."/>
            <person name="Oliveira C."/>
            <person name="Osipova E."/>
            <person name="Leigh N.D."/>
            <person name="Simon A."/>
            <person name="Yun M.H."/>
        </authorList>
    </citation>
    <scope>NUCLEOTIDE SEQUENCE</scope>
    <source>
        <strain evidence="2">20211129_DDA</strain>
        <tissue evidence="2">Liver</tissue>
    </source>
</reference>
<organism evidence="2 3">
    <name type="scientific">Pleurodeles waltl</name>
    <name type="common">Iberian ribbed newt</name>
    <dbReference type="NCBI Taxonomy" id="8319"/>
    <lineage>
        <taxon>Eukaryota</taxon>
        <taxon>Metazoa</taxon>
        <taxon>Chordata</taxon>
        <taxon>Craniata</taxon>
        <taxon>Vertebrata</taxon>
        <taxon>Euteleostomi</taxon>
        <taxon>Amphibia</taxon>
        <taxon>Batrachia</taxon>
        <taxon>Caudata</taxon>
        <taxon>Salamandroidea</taxon>
        <taxon>Salamandridae</taxon>
        <taxon>Pleurodelinae</taxon>
        <taxon>Pleurodeles</taxon>
    </lineage>
</organism>
<name>A0AAV7V014_PLEWA</name>
<accession>A0AAV7V014</accession>
<proteinExistence type="predicted"/>
<sequence length="349" mass="36179">MNGAYHSAVSQSIILATQLFVGLHQARYQMGPHCQRCLIQGPKADLLRSGEVVSDCRSIMWMLLTAHASGPIAPVPGWAISQGSGTASYVGVRCHRCWEGVPVSTSSSLSVGLEDSLNRPRPALPSTVLPVSSAATTGVVEQVWAFPPRPLAHSLPLLVPEILRRGISLPSAAQTLMPQVGPSPPLKPSPGGGAHLSPGPLWGPCIATVPRGLGHTAAAQPAQCSATLIVAGQASESAILGPPIRSQPPSPAHTARLLPSRSLGPLAPPTITGPGPVSGPEVTAPCIAASTAQYPQGSVVVSWSLVREVFTPPGSRYQQDSFGLQAGHRELQGFTSWQPSCLATPEPTT</sequence>
<evidence type="ECO:0000313" key="2">
    <source>
        <dbReference type="EMBL" id="KAJ1194719.1"/>
    </source>
</evidence>
<dbReference type="EMBL" id="JANPWB010000004">
    <property type="protein sequence ID" value="KAJ1194719.1"/>
    <property type="molecule type" value="Genomic_DNA"/>
</dbReference>
<dbReference type="AlphaFoldDB" id="A0AAV7V014"/>
<evidence type="ECO:0000256" key="1">
    <source>
        <dbReference type="SAM" id="MobiDB-lite"/>
    </source>
</evidence>
<comment type="caution">
    <text evidence="2">The sequence shown here is derived from an EMBL/GenBank/DDBJ whole genome shotgun (WGS) entry which is preliminary data.</text>
</comment>
<evidence type="ECO:0000313" key="3">
    <source>
        <dbReference type="Proteomes" id="UP001066276"/>
    </source>
</evidence>
<gene>
    <name evidence="2" type="ORF">NDU88_004005</name>
</gene>
<feature type="region of interest" description="Disordered" evidence="1">
    <location>
        <begin position="240"/>
        <end position="278"/>
    </location>
</feature>